<organism evidence="2 3">
    <name type="scientific">Hymenobacter lapidarius</name>
    <dbReference type="NCBI Taxonomy" id="1908237"/>
    <lineage>
        <taxon>Bacteria</taxon>
        <taxon>Pseudomonadati</taxon>
        <taxon>Bacteroidota</taxon>
        <taxon>Cytophagia</taxon>
        <taxon>Cytophagales</taxon>
        <taxon>Hymenobacteraceae</taxon>
        <taxon>Hymenobacter</taxon>
    </lineage>
</organism>
<keyword evidence="3" id="KW-1185">Reference proteome</keyword>
<dbReference type="AlphaFoldDB" id="A0A1G1T990"/>
<comment type="caution">
    <text evidence="2">The sequence shown here is derived from an EMBL/GenBank/DDBJ whole genome shotgun (WGS) entry which is preliminary data.</text>
</comment>
<protein>
    <submittedName>
        <fullName evidence="2">Uncharacterized protein</fullName>
    </submittedName>
</protein>
<evidence type="ECO:0000313" key="3">
    <source>
        <dbReference type="Proteomes" id="UP000176294"/>
    </source>
</evidence>
<proteinExistence type="predicted"/>
<evidence type="ECO:0000256" key="1">
    <source>
        <dbReference type="SAM" id="SignalP"/>
    </source>
</evidence>
<feature type="chain" id="PRO_5009579108" evidence="1">
    <location>
        <begin position="26"/>
        <end position="168"/>
    </location>
</feature>
<keyword evidence="1" id="KW-0732">Signal</keyword>
<dbReference type="OrthoDB" id="889631at2"/>
<dbReference type="EMBL" id="MDZB01000089">
    <property type="protein sequence ID" value="OGX87424.1"/>
    <property type="molecule type" value="Genomic_DNA"/>
</dbReference>
<dbReference type="RefSeq" id="WP_070726083.1">
    <property type="nucleotide sequence ID" value="NZ_MDZB01000089.1"/>
</dbReference>
<gene>
    <name evidence="2" type="ORF">BEN47_10880</name>
</gene>
<feature type="signal peptide" evidence="1">
    <location>
        <begin position="1"/>
        <end position="25"/>
    </location>
</feature>
<accession>A0A1G1T990</accession>
<name>A0A1G1T990_9BACT</name>
<reference evidence="2 3" key="1">
    <citation type="submission" date="2016-08" db="EMBL/GenBank/DDBJ databases">
        <title>Hymenobacter coccineus sp. nov., Hymenobacter lapidarius sp. nov. and Hymenobacter glacialis sp. nov., isolated from Antarctic soil.</title>
        <authorList>
            <person name="Sedlacek I."/>
            <person name="Kralova S."/>
            <person name="Kyrova K."/>
            <person name="Maslanova I."/>
            <person name="Stankova E."/>
            <person name="Vrbovska V."/>
            <person name="Nemec M."/>
            <person name="Bartak M."/>
            <person name="Svec P."/>
            <person name="Busse H.-J."/>
            <person name="Pantucek R."/>
        </authorList>
    </citation>
    <scope>NUCLEOTIDE SEQUENCE [LARGE SCALE GENOMIC DNA]</scope>
    <source>
        <strain evidence="2 3">CCM 8643</strain>
    </source>
</reference>
<evidence type="ECO:0000313" key="2">
    <source>
        <dbReference type="EMBL" id="OGX87424.1"/>
    </source>
</evidence>
<sequence>MGINYFAASLCALALGQAVSLSSFAQKTQPANTAAVRVNGQVFAVVPAASSAVLDRKTNELLVTLNAANGARVVVRLAEFRRRPERFVVTDPRSFSGVYYTAVTDGRAQYFDFRNCANPNRMIDVIGFDSVRHTVSGTFSGTACGSGSNRNRAIPVTSGTFNLHYSSR</sequence>
<dbReference type="Proteomes" id="UP000176294">
    <property type="component" value="Unassembled WGS sequence"/>
</dbReference>